<evidence type="ECO:0000313" key="8">
    <source>
        <dbReference type="EMBL" id="TFY83854.1"/>
    </source>
</evidence>
<keyword evidence="4" id="KW-0687">Ribonucleoprotein</keyword>
<dbReference type="EMBL" id="SFCI01000007">
    <property type="protein sequence ID" value="TFY83854.1"/>
    <property type="molecule type" value="Genomic_DNA"/>
</dbReference>
<proteinExistence type="inferred from homology"/>
<comment type="similarity">
    <text evidence="1">Belongs to the bacterial ribosomal protein bL19 family.</text>
</comment>
<dbReference type="Pfam" id="PF00076">
    <property type="entry name" value="RRM_1"/>
    <property type="match status" value="1"/>
</dbReference>
<dbReference type="SUPFAM" id="SSF50104">
    <property type="entry name" value="Translation proteins SH3-like domain"/>
    <property type="match status" value="1"/>
</dbReference>
<dbReference type="InterPro" id="IPR035979">
    <property type="entry name" value="RBD_domain_sf"/>
</dbReference>
<reference evidence="8 9" key="1">
    <citation type="submission" date="2019-02" db="EMBL/GenBank/DDBJ databases">
        <title>Genome sequencing of the rare red list fungi Hericium alpestre (H. flagellum).</title>
        <authorList>
            <person name="Buettner E."/>
            <person name="Kellner H."/>
        </authorList>
    </citation>
    <scope>NUCLEOTIDE SEQUENCE [LARGE SCALE GENOMIC DNA]</scope>
    <source>
        <strain evidence="8 9">DSM 108284</strain>
    </source>
</reference>
<organism evidence="8 9">
    <name type="scientific">Hericium alpestre</name>
    <dbReference type="NCBI Taxonomy" id="135208"/>
    <lineage>
        <taxon>Eukaryota</taxon>
        <taxon>Fungi</taxon>
        <taxon>Dikarya</taxon>
        <taxon>Basidiomycota</taxon>
        <taxon>Agaricomycotina</taxon>
        <taxon>Agaricomycetes</taxon>
        <taxon>Russulales</taxon>
        <taxon>Hericiaceae</taxon>
        <taxon>Hericium</taxon>
    </lineage>
</organism>
<dbReference type="GO" id="GO:0003735">
    <property type="term" value="F:structural constituent of ribosome"/>
    <property type="evidence" value="ECO:0007669"/>
    <property type="project" value="InterPro"/>
</dbReference>
<dbReference type="GO" id="GO:0005737">
    <property type="term" value="C:cytoplasm"/>
    <property type="evidence" value="ECO:0007669"/>
    <property type="project" value="TreeGrafter"/>
</dbReference>
<dbReference type="InterPro" id="IPR001857">
    <property type="entry name" value="Ribosomal_bL19"/>
</dbReference>
<name>A0A4Z0AC17_9AGAM</name>
<dbReference type="GO" id="GO:0006412">
    <property type="term" value="P:translation"/>
    <property type="evidence" value="ECO:0007669"/>
    <property type="project" value="InterPro"/>
</dbReference>
<evidence type="ECO:0000256" key="1">
    <source>
        <dbReference type="ARBA" id="ARBA00005781"/>
    </source>
</evidence>
<dbReference type="PANTHER" id="PTHR23236:SF12">
    <property type="entry name" value="EUKARYOTIC INITIATION FACTOR 4B-RELATED"/>
    <property type="match status" value="1"/>
</dbReference>
<feature type="compositionally biased region" description="Acidic residues" evidence="6">
    <location>
        <begin position="19"/>
        <end position="28"/>
    </location>
</feature>
<accession>A0A4Z0AC17</accession>
<dbReference type="Gene3D" id="3.30.70.330">
    <property type="match status" value="1"/>
</dbReference>
<dbReference type="OrthoDB" id="4726at2759"/>
<feature type="region of interest" description="Disordered" evidence="6">
    <location>
        <begin position="43"/>
        <end position="78"/>
    </location>
</feature>
<evidence type="ECO:0000256" key="5">
    <source>
        <dbReference type="PROSITE-ProRule" id="PRU00176"/>
    </source>
</evidence>
<evidence type="ECO:0000256" key="2">
    <source>
        <dbReference type="ARBA" id="ARBA00022884"/>
    </source>
</evidence>
<dbReference type="Pfam" id="PF01245">
    <property type="entry name" value="Ribosomal_L19"/>
    <property type="match status" value="1"/>
</dbReference>
<dbReference type="InterPro" id="IPR000504">
    <property type="entry name" value="RRM_dom"/>
</dbReference>
<evidence type="ECO:0000313" key="9">
    <source>
        <dbReference type="Proteomes" id="UP000298061"/>
    </source>
</evidence>
<sequence>MADVAPAANLPEATAAEPVIDDNEEDETKEILLMKQRVEEMEREAQKLKELQAAAESANGGGDQHSAEGSPMETEDDKALADSRSVFVGNVSSPVPALLFRRLLGRRPFAYQVDYGATPEEIQAHFQACGTINRVTILCDKFTGHPKGYAYVEFTEPDHIDAALALDNSLFRSRLIKLRIGCFNDKRRLLRKCLGNCRTALPPDTLGHLARVPDIYRDQQRALPSHIMSTQCLRIATRVASRAPARAMSTASAPYAFNKLAIIPPPARAGPTASLRNGKGLMAYLQQTLPTPEKQTWIQTLFSRRHPDRLLPGSVLTVTLTHAPVTFSGVLISVRRRGPDTSFVVRNVVQRTGVEMQFFVNSPHVKAIQVVQKAGGGRAAEGKRKKRVRQAKLFYLRDAPDKMSALSTGVRK</sequence>
<dbReference type="PROSITE" id="PS50102">
    <property type="entry name" value="RRM"/>
    <property type="match status" value="1"/>
</dbReference>
<dbReference type="PANTHER" id="PTHR23236">
    <property type="entry name" value="EUKARYOTIC TRANSLATION INITIATION FACTOR 4B/4H"/>
    <property type="match status" value="1"/>
</dbReference>
<dbReference type="Proteomes" id="UP000298061">
    <property type="component" value="Unassembled WGS sequence"/>
</dbReference>
<comment type="caution">
    <text evidence="8">The sequence shown here is derived from an EMBL/GenBank/DDBJ whole genome shotgun (WGS) entry which is preliminary data.</text>
</comment>
<keyword evidence="2 5" id="KW-0694">RNA-binding</keyword>
<evidence type="ECO:0000256" key="3">
    <source>
        <dbReference type="ARBA" id="ARBA00022980"/>
    </source>
</evidence>
<dbReference type="InterPro" id="IPR038657">
    <property type="entry name" value="Ribosomal_bL19_sf"/>
</dbReference>
<evidence type="ECO:0000256" key="6">
    <source>
        <dbReference type="SAM" id="MobiDB-lite"/>
    </source>
</evidence>
<evidence type="ECO:0000256" key="4">
    <source>
        <dbReference type="ARBA" id="ARBA00023274"/>
    </source>
</evidence>
<keyword evidence="9" id="KW-1185">Reference proteome</keyword>
<dbReference type="SMART" id="SM00360">
    <property type="entry name" value="RRM"/>
    <property type="match status" value="1"/>
</dbReference>
<dbReference type="STRING" id="135208.A0A4Z0AC17"/>
<dbReference type="GO" id="GO:1990904">
    <property type="term" value="C:ribonucleoprotein complex"/>
    <property type="evidence" value="ECO:0007669"/>
    <property type="project" value="UniProtKB-KW"/>
</dbReference>
<evidence type="ECO:0000259" key="7">
    <source>
        <dbReference type="PROSITE" id="PS50102"/>
    </source>
</evidence>
<feature type="compositionally biased region" description="Low complexity" evidence="6">
    <location>
        <begin position="1"/>
        <end position="18"/>
    </location>
</feature>
<gene>
    <name evidence="8" type="ORF">EWM64_g178</name>
</gene>
<dbReference type="InterPro" id="IPR008991">
    <property type="entry name" value="Translation_prot_SH3-like_sf"/>
</dbReference>
<dbReference type="InterPro" id="IPR012677">
    <property type="entry name" value="Nucleotide-bd_a/b_plait_sf"/>
</dbReference>
<dbReference type="GO" id="GO:0008143">
    <property type="term" value="F:poly(A) binding"/>
    <property type="evidence" value="ECO:0007669"/>
    <property type="project" value="TreeGrafter"/>
</dbReference>
<dbReference type="GO" id="GO:0005840">
    <property type="term" value="C:ribosome"/>
    <property type="evidence" value="ECO:0007669"/>
    <property type="project" value="UniProtKB-KW"/>
</dbReference>
<dbReference type="SUPFAM" id="SSF54928">
    <property type="entry name" value="RNA-binding domain, RBD"/>
    <property type="match status" value="1"/>
</dbReference>
<keyword evidence="3" id="KW-0689">Ribosomal protein</keyword>
<protein>
    <recommendedName>
        <fullName evidence="7">RRM domain-containing protein</fullName>
    </recommendedName>
</protein>
<dbReference type="AlphaFoldDB" id="A0A4Z0AC17"/>
<dbReference type="CDD" id="cd12306">
    <property type="entry name" value="RRM_II_PABPs"/>
    <property type="match status" value="1"/>
</dbReference>
<dbReference type="Gene3D" id="2.30.30.790">
    <property type="match status" value="1"/>
</dbReference>
<feature type="domain" description="RRM" evidence="7">
    <location>
        <begin position="84"/>
        <end position="179"/>
    </location>
</feature>
<feature type="region of interest" description="Disordered" evidence="6">
    <location>
        <begin position="1"/>
        <end position="28"/>
    </location>
</feature>